<reference evidence="10 11" key="1">
    <citation type="journal article" date="2014" name="Nature">
        <title>An environmental bacterial taxon with a large and distinct metabolic repertoire.</title>
        <authorList>
            <person name="Wilson M.C."/>
            <person name="Mori T."/>
            <person name="Ruckert C."/>
            <person name="Uria A.R."/>
            <person name="Helf M.J."/>
            <person name="Takada K."/>
            <person name="Gernert C."/>
            <person name="Steffens U.A."/>
            <person name="Heycke N."/>
            <person name="Schmitt S."/>
            <person name="Rinke C."/>
            <person name="Helfrich E.J."/>
            <person name="Brachmann A.O."/>
            <person name="Gurgui C."/>
            <person name="Wakimoto T."/>
            <person name="Kracht M."/>
            <person name="Crusemann M."/>
            <person name="Hentschel U."/>
            <person name="Abe I."/>
            <person name="Matsunaga S."/>
            <person name="Kalinowski J."/>
            <person name="Takeyama H."/>
            <person name="Piel J."/>
        </authorList>
    </citation>
    <scope>NUCLEOTIDE SEQUENCE [LARGE SCALE GENOMIC DNA]</scope>
    <source>
        <strain evidence="11">TSY2</strain>
    </source>
</reference>
<keyword evidence="11" id="KW-1185">Reference proteome</keyword>
<dbReference type="EC" id="3.6.1.41" evidence="3"/>
<name>W4M5A5_9BACT</name>
<evidence type="ECO:0000256" key="7">
    <source>
        <dbReference type="ARBA" id="ARBA00033210"/>
    </source>
</evidence>
<evidence type="ECO:0000256" key="5">
    <source>
        <dbReference type="ARBA" id="ARBA00031248"/>
    </source>
</evidence>
<dbReference type="PATRIC" id="fig|1429439.4.peg.3989"/>
<dbReference type="HOGENOM" id="CLU_056184_2_0_7"/>
<dbReference type="InterPro" id="IPR029052">
    <property type="entry name" value="Metallo-depent_PP-like"/>
</dbReference>
<evidence type="ECO:0000256" key="4">
    <source>
        <dbReference type="ARBA" id="ARBA00022801"/>
    </source>
</evidence>
<dbReference type="Proteomes" id="UP000019140">
    <property type="component" value="Unassembled WGS sequence"/>
</dbReference>
<evidence type="ECO:0000313" key="10">
    <source>
        <dbReference type="EMBL" id="ETX05358.1"/>
    </source>
</evidence>
<dbReference type="NCBIfam" id="NF001204">
    <property type="entry name" value="PRK00166.1"/>
    <property type="match status" value="1"/>
</dbReference>
<dbReference type="InterPro" id="IPR004843">
    <property type="entry name" value="Calcineurin-like_PHP"/>
</dbReference>
<evidence type="ECO:0000259" key="9">
    <source>
        <dbReference type="Pfam" id="PF00149"/>
    </source>
</evidence>
<dbReference type="CDD" id="cd07422">
    <property type="entry name" value="MPP_ApaH"/>
    <property type="match status" value="1"/>
</dbReference>
<keyword evidence="4" id="KW-0378">Hydrolase</keyword>
<dbReference type="SUPFAM" id="SSF56300">
    <property type="entry name" value="Metallo-dependent phosphatases"/>
    <property type="match status" value="1"/>
</dbReference>
<dbReference type="EMBL" id="AZHX01000970">
    <property type="protein sequence ID" value="ETX05358.1"/>
    <property type="molecule type" value="Genomic_DNA"/>
</dbReference>
<dbReference type="NCBIfam" id="TIGR00668">
    <property type="entry name" value="apaH"/>
    <property type="match status" value="1"/>
</dbReference>
<proteinExistence type="inferred from homology"/>
<evidence type="ECO:0000256" key="1">
    <source>
        <dbReference type="ARBA" id="ARBA00003413"/>
    </source>
</evidence>
<dbReference type="AlphaFoldDB" id="W4M5A5"/>
<dbReference type="InterPro" id="IPR004617">
    <property type="entry name" value="ApaH"/>
</dbReference>
<comment type="function">
    <text evidence="1">Hydrolyzes diadenosine 5',5'''-P1,P4-tetraphosphate to yield ADP.</text>
</comment>
<feature type="domain" description="Calcineurin-like phosphoesterase" evidence="9">
    <location>
        <begin position="4"/>
        <end position="125"/>
    </location>
</feature>
<dbReference type="GO" id="GO:0008803">
    <property type="term" value="F:bis(5'-nucleosyl)-tetraphosphatase (symmetrical) activity"/>
    <property type="evidence" value="ECO:0007669"/>
    <property type="project" value="UniProtKB-EC"/>
</dbReference>
<dbReference type="PANTHER" id="PTHR40942">
    <property type="match status" value="1"/>
</dbReference>
<evidence type="ECO:0000313" key="11">
    <source>
        <dbReference type="Proteomes" id="UP000019140"/>
    </source>
</evidence>
<dbReference type="Gene3D" id="3.60.21.10">
    <property type="match status" value="1"/>
</dbReference>
<organism evidence="10 11">
    <name type="scientific">Candidatus Entotheonella gemina</name>
    <dbReference type="NCBI Taxonomy" id="1429439"/>
    <lineage>
        <taxon>Bacteria</taxon>
        <taxon>Pseudomonadati</taxon>
        <taxon>Nitrospinota/Tectimicrobiota group</taxon>
        <taxon>Candidatus Tectimicrobiota</taxon>
        <taxon>Candidatus Entotheonellia</taxon>
        <taxon>Candidatus Entotheonellales</taxon>
        <taxon>Candidatus Entotheonellaceae</taxon>
        <taxon>Candidatus Entotheonella</taxon>
    </lineage>
</organism>
<sequence length="269" mass="29730">MATYAIGDVQGCFKTLKALLEAIAFDRSRDRLWFVGDLVNRGPQSLEVVRFVKSLGDRAVTVLGNHELHLFAVAYTGRSIKPKDTISDILEAPDREALLTWLRQQPFLHYDAGLETVMVHAGLPPQWTMRMARACAKEASAHLQGTSFATFLKHIMGNNAAAWPEVRDAPDRLPYITNCLTRMRFCDVQGRLELTSKGPPGTQPAPYLPWFHHAHRADANTTIVFGHWAALGAYAAPGVYALDTGCVWGQELTALCLETKARTSVPCAE</sequence>
<accession>W4M5A5</accession>
<evidence type="ECO:0000256" key="3">
    <source>
        <dbReference type="ARBA" id="ARBA00012506"/>
    </source>
</evidence>
<comment type="catalytic activity">
    <reaction evidence="8">
        <text>P(1),P(4)-bis(5'-adenosyl) tetraphosphate + H2O = 2 ADP + 2 H(+)</text>
        <dbReference type="Rhea" id="RHEA:24252"/>
        <dbReference type="ChEBI" id="CHEBI:15377"/>
        <dbReference type="ChEBI" id="CHEBI:15378"/>
        <dbReference type="ChEBI" id="CHEBI:58141"/>
        <dbReference type="ChEBI" id="CHEBI:456216"/>
        <dbReference type="EC" id="3.6.1.41"/>
    </reaction>
</comment>
<comment type="similarity">
    <text evidence="2">Belongs to the Ap4A hydrolase family.</text>
</comment>
<dbReference type="PIRSF" id="PIRSF000903">
    <property type="entry name" value="B5n-ttraPtase_sm"/>
    <property type="match status" value="1"/>
</dbReference>
<dbReference type="Pfam" id="PF00149">
    <property type="entry name" value="Metallophos"/>
    <property type="match status" value="1"/>
</dbReference>
<gene>
    <name evidence="10" type="ORF">ETSY2_23435</name>
</gene>
<evidence type="ECO:0000256" key="2">
    <source>
        <dbReference type="ARBA" id="ARBA00005419"/>
    </source>
</evidence>
<comment type="caution">
    <text evidence="10">The sequence shown here is derived from an EMBL/GenBank/DDBJ whole genome shotgun (WGS) entry which is preliminary data.</text>
</comment>
<dbReference type="PANTHER" id="PTHR40942:SF4">
    <property type="entry name" value="CYTOCHROME C5"/>
    <property type="match status" value="1"/>
</dbReference>
<evidence type="ECO:0000256" key="6">
    <source>
        <dbReference type="ARBA" id="ARBA00032248"/>
    </source>
</evidence>
<protein>
    <recommendedName>
        <fullName evidence="3">bis(5'-nucleosyl)-tetraphosphatase (symmetrical)</fullName>
        <ecNumber evidence="3">3.6.1.41</ecNumber>
    </recommendedName>
    <alternativeName>
        <fullName evidence="6">Ap4A hydrolase</fullName>
    </alternativeName>
    <alternativeName>
        <fullName evidence="5">Diadenosine 5',5'''-P1,P4-tetraphosphate pyrophosphohydrolase</fullName>
    </alternativeName>
    <alternativeName>
        <fullName evidence="7">Diadenosine tetraphosphatase</fullName>
    </alternativeName>
</protein>
<evidence type="ECO:0000256" key="8">
    <source>
        <dbReference type="ARBA" id="ARBA00049417"/>
    </source>
</evidence>